<dbReference type="EMBL" id="JAUEPP010000003">
    <property type="protein sequence ID" value="KAK3347959.1"/>
    <property type="molecule type" value="Genomic_DNA"/>
</dbReference>
<dbReference type="GeneID" id="87858388"/>
<reference evidence="2" key="2">
    <citation type="submission" date="2023-06" db="EMBL/GenBank/DDBJ databases">
        <authorList>
            <consortium name="Lawrence Berkeley National Laboratory"/>
            <person name="Haridas S."/>
            <person name="Hensen N."/>
            <person name="Bonometti L."/>
            <person name="Westerberg I."/>
            <person name="Brannstrom I.O."/>
            <person name="Guillou S."/>
            <person name="Cros-Aarteil S."/>
            <person name="Calhoun S."/>
            <person name="Kuo A."/>
            <person name="Mondo S."/>
            <person name="Pangilinan J."/>
            <person name="Riley R."/>
            <person name="Labutti K."/>
            <person name="Andreopoulos B."/>
            <person name="Lipzen A."/>
            <person name="Chen C."/>
            <person name="Yanf M."/>
            <person name="Daum C."/>
            <person name="Ng V."/>
            <person name="Clum A."/>
            <person name="Steindorff A."/>
            <person name="Ohm R."/>
            <person name="Martin F."/>
            <person name="Silar P."/>
            <person name="Natvig D."/>
            <person name="Lalanne C."/>
            <person name="Gautier V."/>
            <person name="Ament-Velasquez S.L."/>
            <person name="Kruys A."/>
            <person name="Hutchinson M.I."/>
            <person name="Powell A.J."/>
            <person name="Barry K."/>
            <person name="Miller A.N."/>
            <person name="Grigoriev I.V."/>
            <person name="Debuchy R."/>
            <person name="Gladieux P."/>
            <person name="Thoren M.H."/>
            <person name="Johannesson H."/>
        </authorList>
    </citation>
    <scope>NUCLEOTIDE SEQUENCE</scope>
    <source>
        <strain evidence="2">CBS 560.94</strain>
    </source>
</reference>
<feature type="compositionally biased region" description="Basic and acidic residues" evidence="1">
    <location>
        <begin position="68"/>
        <end position="82"/>
    </location>
</feature>
<evidence type="ECO:0000313" key="3">
    <source>
        <dbReference type="Proteomes" id="UP001278500"/>
    </source>
</evidence>
<comment type="caution">
    <text evidence="2">The sequence shown here is derived from an EMBL/GenBank/DDBJ whole genome shotgun (WGS) entry which is preliminary data.</text>
</comment>
<dbReference type="Proteomes" id="UP001278500">
    <property type="component" value="Unassembled WGS sequence"/>
</dbReference>
<name>A0AAE0JI95_9PEZI</name>
<evidence type="ECO:0000313" key="2">
    <source>
        <dbReference type="EMBL" id="KAK3347959.1"/>
    </source>
</evidence>
<proteinExistence type="predicted"/>
<organism evidence="2 3">
    <name type="scientific">Neurospora tetraspora</name>
    <dbReference type="NCBI Taxonomy" id="94610"/>
    <lineage>
        <taxon>Eukaryota</taxon>
        <taxon>Fungi</taxon>
        <taxon>Dikarya</taxon>
        <taxon>Ascomycota</taxon>
        <taxon>Pezizomycotina</taxon>
        <taxon>Sordariomycetes</taxon>
        <taxon>Sordariomycetidae</taxon>
        <taxon>Sordariales</taxon>
        <taxon>Sordariaceae</taxon>
        <taxon>Neurospora</taxon>
    </lineage>
</organism>
<protein>
    <submittedName>
        <fullName evidence="2">Uncharacterized protein</fullName>
    </submittedName>
</protein>
<gene>
    <name evidence="2" type="ORF">B0H65DRAFT_160894</name>
</gene>
<evidence type="ECO:0000256" key="1">
    <source>
        <dbReference type="SAM" id="MobiDB-lite"/>
    </source>
</evidence>
<sequence length="97" mass="9925">MTCVALASGIAKHVLRGKYVDVGQDLEDILAQAEAINQDENLYSLHTSFLGGLGNGGTGAGAGSAGMKEGEEGVKRRERADGGKAGGVSVSCFDVRQ</sequence>
<feature type="region of interest" description="Disordered" evidence="1">
    <location>
        <begin position="59"/>
        <end position="97"/>
    </location>
</feature>
<keyword evidence="3" id="KW-1185">Reference proteome</keyword>
<dbReference type="RefSeq" id="XP_062683041.1">
    <property type="nucleotide sequence ID" value="XM_062821234.1"/>
</dbReference>
<accession>A0AAE0JI95</accession>
<dbReference type="AlphaFoldDB" id="A0AAE0JI95"/>
<reference evidence="2" key="1">
    <citation type="journal article" date="2023" name="Mol. Phylogenet. Evol.">
        <title>Genome-scale phylogeny and comparative genomics of the fungal order Sordariales.</title>
        <authorList>
            <person name="Hensen N."/>
            <person name="Bonometti L."/>
            <person name="Westerberg I."/>
            <person name="Brannstrom I.O."/>
            <person name="Guillou S."/>
            <person name="Cros-Aarteil S."/>
            <person name="Calhoun S."/>
            <person name="Haridas S."/>
            <person name="Kuo A."/>
            <person name="Mondo S."/>
            <person name="Pangilinan J."/>
            <person name="Riley R."/>
            <person name="LaButti K."/>
            <person name="Andreopoulos B."/>
            <person name="Lipzen A."/>
            <person name="Chen C."/>
            <person name="Yan M."/>
            <person name="Daum C."/>
            <person name="Ng V."/>
            <person name="Clum A."/>
            <person name="Steindorff A."/>
            <person name="Ohm R.A."/>
            <person name="Martin F."/>
            <person name="Silar P."/>
            <person name="Natvig D.O."/>
            <person name="Lalanne C."/>
            <person name="Gautier V."/>
            <person name="Ament-Velasquez S.L."/>
            <person name="Kruys A."/>
            <person name="Hutchinson M.I."/>
            <person name="Powell A.J."/>
            <person name="Barry K."/>
            <person name="Miller A.N."/>
            <person name="Grigoriev I.V."/>
            <person name="Debuchy R."/>
            <person name="Gladieux P."/>
            <person name="Hiltunen Thoren M."/>
            <person name="Johannesson H."/>
        </authorList>
    </citation>
    <scope>NUCLEOTIDE SEQUENCE</scope>
    <source>
        <strain evidence="2">CBS 560.94</strain>
    </source>
</reference>